<dbReference type="Gene3D" id="3.40.50.1820">
    <property type="entry name" value="alpha/beta hydrolase"/>
    <property type="match status" value="1"/>
</dbReference>
<dbReference type="PANTHER" id="PTHR43433:SF5">
    <property type="entry name" value="AB HYDROLASE-1 DOMAIN-CONTAINING PROTEIN"/>
    <property type="match status" value="1"/>
</dbReference>
<dbReference type="NCBIfam" id="TIGR01250">
    <property type="entry name" value="pro_imino_pep_2"/>
    <property type="match status" value="1"/>
</dbReference>
<accession>A0A8E2DPY9</accession>
<dbReference type="InterPro" id="IPR029058">
    <property type="entry name" value="AB_hydrolase_fold"/>
</dbReference>
<evidence type="ECO:0000259" key="3">
    <source>
        <dbReference type="Pfam" id="PF00561"/>
    </source>
</evidence>
<dbReference type="InterPro" id="IPR000073">
    <property type="entry name" value="AB_hydrolase_1"/>
</dbReference>
<dbReference type="GO" id="GO:0006508">
    <property type="term" value="P:proteolysis"/>
    <property type="evidence" value="ECO:0007669"/>
    <property type="project" value="InterPro"/>
</dbReference>
<dbReference type="PRINTS" id="PR00793">
    <property type="entry name" value="PROAMNOPTASE"/>
</dbReference>
<evidence type="ECO:0000256" key="2">
    <source>
        <dbReference type="ARBA" id="ARBA00022801"/>
    </source>
</evidence>
<dbReference type="EMBL" id="KV722352">
    <property type="protein sequence ID" value="OCH93639.1"/>
    <property type="molecule type" value="Genomic_DNA"/>
</dbReference>
<gene>
    <name evidence="4" type="ORF">OBBRIDRAFT_724384</name>
</gene>
<sequence length="302" mass="33685">MEETTGTIPFVYDGETFSTWFKVTGKLTPGVRPLVVLHGGPGIPHQYMLPHAELATSPTSRAVIFYDQVGVGASSHAPDKPAEFWNPMLFIAELDNVLSHFGVAGDFDLVGHSWGGMLAAQYAIERRPAGLRHLILASTPASIELWCKGTQALMSALPADIREVIERCEQEGKTDTPEYHEAIMVFYNKHICRLSPWPEDLQVAFGEMMKDPTVYGKMMGPSEVHVSGTLKDWSIVDLLANISTPTLLINGYYDEAQDVGMLPYFLHVPKVRWVQFANSAHMTFHEEKEKYLEVVETFLTSV</sequence>
<dbReference type="Proteomes" id="UP000250043">
    <property type="component" value="Unassembled WGS sequence"/>
</dbReference>
<dbReference type="GO" id="GO:0008233">
    <property type="term" value="F:peptidase activity"/>
    <property type="evidence" value="ECO:0007669"/>
    <property type="project" value="InterPro"/>
</dbReference>
<organism evidence="4 5">
    <name type="scientific">Obba rivulosa</name>
    <dbReference type="NCBI Taxonomy" id="1052685"/>
    <lineage>
        <taxon>Eukaryota</taxon>
        <taxon>Fungi</taxon>
        <taxon>Dikarya</taxon>
        <taxon>Basidiomycota</taxon>
        <taxon>Agaricomycotina</taxon>
        <taxon>Agaricomycetes</taxon>
        <taxon>Polyporales</taxon>
        <taxon>Gelatoporiaceae</taxon>
        <taxon>Obba</taxon>
    </lineage>
</organism>
<dbReference type="InterPro" id="IPR002410">
    <property type="entry name" value="Peptidase_S33"/>
</dbReference>
<dbReference type="PANTHER" id="PTHR43433">
    <property type="entry name" value="HYDROLASE, ALPHA/BETA FOLD FAMILY PROTEIN"/>
    <property type="match status" value="1"/>
</dbReference>
<evidence type="ECO:0000313" key="4">
    <source>
        <dbReference type="EMBL" id="OCH93639.1"/>
    </source>
</evidence>
<keyword evidence="5" id="KW-1185">Reference proteome</keyword>
<dbReference type="OrthoDB" id="190201at2759"/>
<dbReference type="Pfam" id="PF00561">
    <property type="entry name" value="Abhydrolase_1"/>
    <property type="match status" value="1"/>
</dbReference>
<evidence type="ECO:0000256" key="1">
    <source>
        <dbReference type="ARBA" id="ARBA00010088"/>
    </source>
</evidence>
<protein>
    <submittedName>
        <fullName evidence="4">Proline-specific peptidase</fullName>
    </submittedName>
</protein>
<proteinExistence type="inferred from homology"/>
<dbReference type="InterPro" id="IPR005945">
    <property type="entry name" value="Pro_imino_pep"/>
</dbReference>
<name>A0A8E2DPY9_9APHY</name>
<dbReference type="AlphaFoldDB" id="A0A8E2DPY9"/>
<evidence type="ECO:0000313" key="5">
    <source>
        <dbReference type="Proteomes" id="UP000250043"/>
    </source>
</evidence>
<dbReference type="SUPFAM" id="SSF53474">
    <property type="entry name" value="alpha/beta-Hydrolases"/>
    <property type="match status" value="1"/>
</dbReference>
<dbReference type="PIRSF" id="PIRSF005539">
    <property type="entry name" value="Pept_S33_TRI_F1"/>
    <property type="match status" value="1"/>
</dbReference>
<keyword evidence="2" id="KW-0378">Hydrolase</keyword>
<comment type="similarity">
    <text evidence="1">Belongs to the peptidase S33 family.</text>
</comment>
<feature type="domain" description="AB hydrolase-1" evidence="3">
    <location>
        <begin position="33"/>
        <end position="287"/>
    </location>
</feature>
<dbReference type="InterPro" id="IPR050471">
    <property type="entry name" value="AB_hydrolase"/>
</dbReference>
<reference evidence="4 5" key="1">
    <citation type="submission" date="2016-07" db="EMBL/GenBank/DDBJ databases">
        <title>Draft genome of the white-rot fungus Obba rivulosa 3A-2.</title>
        <authorList>
            <consortium name="DOE Joint Genome Institute"/>
            <person name="Miettinen O."/>
            <person name="Riley R."/>
            <person name="Acob R."/>
            <person name="Barry K."/>
            <person name="Cullen D."/>
            <person name="De Vries R."/>
            <person name="Hainaut M."/>
            <person name="Hatakka A."/>
            <person name="Henrissat B."/>
            <person name="Hilden K."/>
            <person name="Kuo R."/>
            <person name="Labutti K."/>
            <person name="Lipzen A."/>
            <person name="Makela M.R."/>
            <person name="Sandor L."/>
            <person name="Spatafora J.W."/>
            <person name="Grigoriev I.V."/>
            <person name="Hibbett D.S."/>
        </authorList>
    </citation>
    <scope>NUCLEOTIDE SEQUENCE [LARGE SCALE GENOMIC DNA]</scope>
    <source>
        <strain evidence="4 5">3A-2</strain>
    </source>
</reference>